<dbReference type="InterPro" id="IPR036291">
    <property type="entry name" value="NAD(P)-bd_dom_sf"/>
</dbReference>
<dbReference type="EMBL" id="LNQE01001924">
    <property type="protein sequence ID" value="KUG02353.1"/>
    <property type="molecule type" value="Genomic_DNA"/>
</dbReference>
<dbReference type="InterPro" id="IPR008927">
    <property type="entry name" value="6-PGluconate_DH-like_C_sf"/>
</dbReference>
<dbReference type="UniPathway" id="UPA00122">
    <property type="reaction ID" value="UER00961"/>
</dbReference>
<sequence length="361" mass="38848">MQQELKVLLIGLGLMGGSLGLALRESSRVYSIMGFDSDPVAVLKAIDMGIIDRSVSLESGVPEADIIFLCTPLGSYTALLGSIRAGLQSGTIISDVGSTKEEVMKLFQALPDQVWGIGGHPMAGSEIKGIHGADRYLFENAVYCLTPAPGLSNSVLDSLVDLLNVTGARIKIMDAAVHDELVAAVSHIPHLAAVALVNLTGGSDAHLMMAAGGFRDTTRIASSNPEIWNDIIFFNRNHILNKLDSLINNLHTLRDALASSDADYINEELNRAKSIRDKIPRIHRGLIPSFYDIVCIVPDKPGIIGQLGFILGQEDINIVDIEILRVREGDGGTIRLGVPSESDAQKAVTVLKSHDIKAWMR</sequence>
<dbReference type="SUPFAM" id="SSF51735">
    <property type="entry name" value="NAD(P)-binding Rossmann-fold domains"/>
    <property type="match status" value="1"/>
</dbReference>
<evidence type="ECO:0000256" key="7">
    <source>
        <dbReference type="ARBA" id="ARBA00023141"/>
    </source>
</evidence>
<dbReference type="Gene3D" id="3.40.50.720">
    <property type="entry name" value="NAD(P)-binding Rossmann-like Domain"/>
    <property type="match status" value="1"/>
</dbReference>
<dbReference type="PANTHER" id="PTHR21363:SF0">
    <property type="entry name" value="PREPHENATE DEHYDROGENASE [NADP(+)]"/>
    <property type="match status" value="1"/>
</dbReference>
<reference evidence="11" key="1">
    <citation type="journal article" date="2015" name="Proc. Natl. Acad. Sci. U.S.A.">
        <title>Networks of energetic and metabolic interactions define dynamics in microbial communities.</title>
        <authorList>
            <person name="Embree M."/>
            <person name="Liu J.K."/>
            <person name="Al-Bassam M.M."/>
            <person name="Zengler K."/>
        </authorList>
    </citation>
    <scope>NUCLEOTIDE SEQUENCE</scope>
</reference>
<comment type="catalytic activity">
    <reaction evidence="8">
        <text>prephenate + NAD(+) = 3-(4-hydroxyphenyl)pyruvate + CO2 + NADH</text>
        <dbReference type="Rhea" id="RHEA:13869"/>
        <dbReference type="ChEBI" id="CHEBI:16526"/>
        <dbReference type="ChEBI" id="CHEBI:29934"/>
        <dbReference type="ChEBI" id="CHEBI:36242"/>
        <dbReference type="ChEBI" id="CHEBI:57540"/>
        <dbReference type="ChEBI" id="CHEBI:57945"/>
        <dbReference type="EC" id="1.3.1.12"/>
    </reaction>
</comment>
<dbReference type="SUPFAM" id="SSF48179">
    <property type="entry name" value="6-phosphogluconate dehydrogenase C-terminal domain-like"/>
    <property type="match status" value="1"/>
</dbReference>
<keyword evidence="6" id="KW-0520">NAD</keyword>
<dbReference type="Pfam" id="PF02153">
    <property type="entry name" value="PDH_N"/>
    <property type="match status" value="1"/>
</dbReference>
<keyword evidence="5 11" id="KW-0560">Oxidoreductase</keyword>
<evidence type="ECO:0000259" key="10">
    <source>
        <dbReference type="PROSITE" id="PS51671"/>
    </source>
</evidence>
<evidence type="ECO:0000256" key="4">
    <source>
        <dbReference type="ARBA" id="ARBA00022498"/>
    </source>
</evidence>
<dbReference type="InterPro" id="IPR046826">
    <property type="entry name" value="PDH_N"/>
</dbReference>
<dbReference type="GO" id="GO:0070403">
    <property type="term" value="F:NAD+ binding"/>
    <property type="evidence" value="ECO:0007669"/>
    <property type="project" value="InterPro"/>
</dbReference>
<evidence type="ECO:0000313" key="11">
    <source>
        <dbReference type="EMBL" id="KUG02353.1"/>
    </source>
</evidence>
<dbReference type="Gene3D" id="3.30.70.260">
    <property type="match status" value="1"/>
</dbReference>
<dbReference type="Gene3D" id="1.10.3660.10">
    <property type="entry name" value="6-phosphogluconate dehydrogenase C-terminal like domain"/>
    <property type="match status" value="1"/>
</dbReference>
<dbReference type="PANTHER" id="PTHR21363">
    <property type="entry name" value="PREPHENATE DEHYDROGENASE"/>
    <property type="match status" value="1"/>
</dbReference>
<evidence type="ECO:0000256" key="2">
    <source>
        <dbReference type="ARBA" id="ARBA00012068"/>
    </source>
</evidence>
<comment type="pathway">
    <text evidence="1">Amino-acid biosynthesis; L-tyrosine biosynthesis; (4-hydroxyphenyl)pyruvate from prephenate (NAD(+) route): step 1/1.</text>
</comment>
<feature type="domain" description="ACT" evidence="10">
    <location>
        <begin position="292"/>
        <end position="361"/>
    </location>
</feature>
<dbReference type="InterPro" id="IPR050812">
    <property type="entry name" value="Preph/Arog_dehydrog"/>
</dbReference>
<keyword evidence="7" id="KW-0028">Amino-acid biosynthesis</keyword>
<dbReference type="GO" id="GO:0006571">
    <property type="term" value="P:tyrosine biosynthetic process"/>
    <property type="evidence" value="ECO:0007669"/>
    <property type="project" value="UniProtKB-UniPathway"/>
</dbReference>
<dbReference type="AlphaFoldDB" id="A0A0W8E1N4"/>
<dbReference type="Pfam" id="PF20463">
    <property type="entry name" value="PDH_C"/>
    <property type="match status" value="1"/>
</dbReference>
<accession>A0A0W8E1N4</accession>
<evidence type="ECO:0000256" key="5">
    <source>
        <dbReference type="ARBA" id="ARBA00023002"/>
    </source>
</evidence>
<comment type="caution">
    <text evidence="11">The sequence shown here is derived from an EMBL/GenBank/DDBJ whole genome shotgun (WGS) entry which is preliminary data.</text>
</comment>
<dbReference type="PROSITE" id="PS51671">
    <property type="entry name" value="ACT"/>
    <property type="match status" value="1"/>
</dbReference>
<keyword evidence="7" id="KW-0057">Aromatic amino acid biosynthesis</keyword>
<dbReference type="EC" id="1.3.1.12" evidence="2"/>
<evidence type="ECO:0000256" key="6">
    <source>
        <dbReference type="ARBA" id="ARBA00023027"/>
    </source>
</evidence>
<keyword evidence="4" id="KW-0827">Tyrosine biosynthesis</keyword>
<dbReference type="PROSITE" id="PS51176">
    <property type="entry name" value="PDH_ADH"/>
    <property type="match status" value="1"/>
</dbReference>
<dbReference type="InterPro" id="IPR045865">
    <property type="entry name" value="ACT-like_dom_sf"/>
</dbReference>
<gene>
    <name evidence="11" type="ORF">ASZ90_020306</name>
</gene>
<evidence type="ECO:0000259" key="9">
    <source>
        <dbReference type="PROSITE" id="PS51176"/>
    </source>
</evidence>
<evidence type="ECO:0000256" key="1">
    <source>
        <dbReference type="ARBA" id="ARBA00005067"/>
    </source>
</evidence>
<dbReference type="SUPFAM" id="SSF55021">
    <property type="entry name" value="ACT-like"/>
    <property type="match status" value="1"/>
</dbReference>
<evidence type="ECO:0000256" key="3">
    <source>
        <dbReference type="ARBA" id="ARBA00016891"/>
    </source>
</evidence>
<name>A0A0W8E1N4_9ZZZZ</name>
<dbReference type="FunFam" id="3.40.50.720:FF:000208">
    <property type="entry name" value="Prephenate dehydrogenase"/>
    <property type="match status" value="1"/>
</dbReference>
<dbReference type="InterPro" id="IPR003099">
    <property type="entry name" value="Prephen_DH"/>
</dbReference>
<dbReference type="InterPro" id="IPR046825">
    <property type="entry name" value="PDH_C"/>
</dbReference>
<dbReference type="InterPro" id="IPR002912">
    <property type="entry name" value="ACT_dom"/>
</dbReference>
<dbReference type="GO" id="GO:0004665">
    <property type="term" value="F:prephenate dehydrogenase (NADP+) activity"/>
    <property type="evidence" value="ECO:0007669"/>
    <property type="project" value="InterPro"/>
</dbReference>
<protein>
    <recommendedName>
        <fullName evidence="3">Prephenate dehydrogenase</fullName>
        <ecNumber evidence="2">1.3.1.12</ecNumber>
    </recommendedName>
</protein>
<evidence type="ECO:0000256" key="8">
    <source>
        <dbReference type="ARBA" id="ARBA00049260"/>
    </source>
</evidence>
<feature type="domain" description="Prephenate/arogenate dehydrogenase" evidence="9">
    <location>
        <begin position="5"/>
        <end position="287"/>
    </location>
</feature>
<organism evidence="11">
    <name type="scientific">hydrocarbon metagenome</name>
    <dbReference type="NCBI Taxonomy" id="938273"/>
    <lineage>
        <taxon>unclassified sequences</taxon>
        <taxon>metagenomes</taxon>
        <taxon>ecological metagenomes</taxon>
    </lineage>
</organism>
<dbReference type="Pfam" id="PF01842">
    <property type="entry name" value="ACT"/>
    <property type="match status" value="1"/>
</dbReference>
<proteinExistence type="predicted"/>
<dbReference type="GO" id="GO:0008977">
    <property type="term" value="F:prephenate dehydrogenase (NAD+) activity"/>
    <property type="evidence" value="ECO:0007669"/>
    <property type="project" value="UniProtKB-EC"/>
</dbReference>